<feature type="region of interest" description="Disordered" evidence="1">
    <location>
        <begin position="1"/>
        <end position="37"/>
    </location>
</feature>
<sequence length="232" mass="25720">MSRTIPPIPPRLVTNTGNVSSPNRVDTMPTDNTNNATTTNVKDRFLVYLDGLEPYLLKVLENGPFVPMSPLSTSTNPLTKPLNQWLPEDIKLANQDKRLKSIIISCLPNDVMKSVIKCTTAKAIWTDLILAHEGPYNTRDTKIVALRLKCNAFKALEGEKVQGTYTRLKVLLNDLENNGVSISQAEASISKALISNTYLLESNSDVKEDTRSSSEFLADLNAEFHDRAFLAN</sequence>
<keyword evidence="3" id="KW-1185">Reference proteome</keyword>
<reference evidence="2" key="1">
    <citation type="journal article" date="2022" name="Int. J. Mol. Sci.">
        <title>Draft Genome of Tanacetum Coccineum: Genomic Comparison of Closely Related Tanacetum-Family Plants.</title>
        <authorList>
            <person name="Yamashiro T."/>
            <person name="Shiraishi A."/>
            <person name="Nakayama K."/>
            <person name="Satake H."/>
        </authorList>
    </citation>
    <scope>NUCLEOTIDE SEQUENCE</scope>
</reference>
<evidence type="ECO:0000313" key="2">
    <source>
        <dbReference type="EMBL" id="GJS92430.1"/>
    </source>
</evidence>
<organism evidence="2 3">
    <name type="scientific">Tanacetum coccineum</name>
    <dbReference type="NCBI Taxonomy" id="301880"/>
    <lineage>
        <taxon>Eukaryota</taxon>
        <taxon>Viridiplantae</taxon>
        <taxon>Streptophyta</taxon>
        <taxon>Embryophyta</taxon>
        <taxon>Tracheophyta</taxon>
        <taxon>Spermatophyta</taxon>
        <taxon>Magnoliopsida</taxon>
        <taxon>eudicotyledons</taxon>
        <taxon>Gunneridae</taxon>
        <taxon>Pentapetalae</taxon>
        <taxon>asterids</taxon>
        <taxon>campanulids</taxon>
        <taxon>Asterales</taxon>
        <taxon>Asteraceae</taxon>
        <taxon>Asteroideae</taxon>
        <taxon>Anthemideae</taxon>
        <taxon>Anthemidinae</taxon>
        <taxon>Tanacetum</taxon>
    </lineage>
</organism>
<evidence type="ECO:0000256" key="1">
    <source>
        <dbReference type="SAM" id="MobiDB-lite"/>
    </source>
</evidence>
<protein>
    <submittedName>
        <fullName evidence="2">Uncharacterized protein</fullName>
    </submittedName>
</protein>
<name>A0ABQ4ZQ76_9ASTR</name>
<feature type="compositionally biased region" description="Polar residues" evidence="1">
    <location>
        <begin position="13"/>
        <end position="24"/>
    </location>
</feature>
<evidence type="ECO:0000313" key="3">
    <source>
        <dbReference type="Proteomes" id="UP001151760"/>
    </source>
</evidence>
<dbReference type="EMBL" id="BQNB010011581">
    <property type="protein sequence ID" value="GJS92430.1"/>
    <property type="molecule type" value="Genomic_DNA"/>
</dbReference>
<reference evidence="2" key="2">
    <citation type="submission" date="2022-01" db="EMBL/GenBank/DDBJ databases">
        <authorList>
            <person name="Yamashiro T."/>
            <person name="Shiraishi A."/>
            <person name="Satake H."/>
            <person name="Nakayama K."/>
        </authorList>
    </citation>
    <scope>NUCLEOTIDE SEQUENCE</scope>
</reference>
<feature type="compositionally biased region" description="Pro residues" evidence="1">
    <location>
        <begin position="1"/>
        <end position="10"/>
    </location>
</feature>
<dbReference type="Proteomes" id="UP001151760">
    <property type="component" value="Unassembled WGS sequence"/>
</dbReference>
<gene>
    <name evidence="2" type="ORF">Tco_0799398</name>
</gene>
<accession>A0ABQ4ZQ76</accession>
<proteinExistence type="predicted"/>
<comment type="caution">
    <text evidence="2">The sequence shown here is derived from an EMBL/GenBank/DDBJ whole genome shotgun (WGS) entry which is preliminary data.</text>
</comment>
<feature type="compositionally biased region" description="Low complexity" evidence="1">
    <location>
        <begin position="27"/>
        <end position="37"/>
    </location>
</feature>
<dbReference type="Pfam" id="PF14223">
    <property type="entry name" value="Retrotran_gag_2"/>
    <property type="match status" value="1"/>
</dbReference>